<dbReference type="KEGG" id="hra:EI982_06055"/>
<dbReference type="Pfam" id="PF07883">
    <property type="entry name" value="Cupin_2"/>
    <property type="match status" value="1"/>
</dbReference>
<dbReference type="PANTHER" id="PTHR35848">
    <property type="entry name" value="OXALATE-BINDING PROTEIN"/>
    <property type="match status" value="1"/>
</dbReference>
<evidence type="ECO:0000259" key="2">
    <source>
        <dbReference type="Pfam" id="PF07883"/>
    </source>
</evidence>
<proteinExistence type="predicted"/>
<reference evidence="3 4" key="1">
    <citation type="submission" date="2018-12" db="EMBL/GenBank/DDBJ databases">
        <title>Complete genome sequence of Haloplanus rallus MBLA0036.</title>
        <authorList>
            <person name="Nam Y.-d."/>
            <person name="Kang J."/>
            <person name="Chung W.-H."/>
            <person name="Park Y.S."/>
        </authorList>
    </citation>
    <scope>NUCLEOTIDE SEQUENCE [LARGE SCALE GENOMIC DNA]</scope>
    <source>
        <strain evidence="3 4">MBLA0036</strain>
    </source>
</reference>
<dbReference type="SUPFAM" id="SSF51182">
    <property type="entry name" value="RmlC-like cupins"/>
    <property type="match status" value="1"/>
</dbReference>
<protein>
    <submittedName>
        <fullName evidence="3">Cupin domain-containing protein</fullName>
    </submittedName>
</protein>
<evidence type="ECO:0000313" key="3">
    <source>
        <dbReference type="EMBL" id="QGX96612.1"/>
    </source>
</evidence>
<keyword evidence="1" id="KW-0479">Metal-binding</keyword>
<dbReference type="Gene3D" id="2.60.120.10">
    <property type="entry name" value="Jelly Rolls"/>
    <property type="match status" value="1"/>
</dbReference>
<feature type="domain" description="Cupin type-2" evidence="2">
    <location>
        <begin position="39"/>
        <end position="97"/>
    </location>
</feature>
<sequence>MTRVSTEELITGLKEEDAQVAEVLSKESVTIEVGKYPTASPKNPHTENEVYYIISGSGMIRIGDKTHSVESGDVVFVEQGLEHDFFNIDEEITALTIFVGSDNPSSYSLRE</sequence>
<dbReference type="GO" id="GO:0046872">
    <property type="term" value="F:metal ion binding"/>
    <property type="evidence" value="ECO:0007669"/>
    <property type="project" value="UniProtKB-KW"/>
</dbReference>
<keyword evidence="4" id="KW-1185">Reference proteome</keyword>
<dbReference type="AlphaFoldDB" id="A0A6B9FA10"/>
<dbReference type="PANTHER" id="PTHR35848:SF6">
    <property type="entry name" value="CUPIN TYPE-2 DOMAIN-CONTAINING PROTEIN"/>
    <property type="match status" value="1"/>
</dbReference>
<dbReference type="Proteomes" id="UP000428325">
    <property type="component" value="Chromosome"/>
</dbReference>
<organism evidence="3 4">
    <name type="scientific">Haloplanus rallus</name>
    <dbReference type="NCBI Taxonomy" id="1816183"/>
    <lineage>
        <taxon>Archaea</taxon>
        <taxon>Methanobacteriati</taxon>
        <taxon>Methanobacteriota</taxon>
        <taxon>Stenosarchaea group</taxon>
        <taxon>Halobacteria</taxon>
        <taxon>Halobacteriales</taxon>
        <taxon>Haloferacaceae</taxon>
        <taxon>Haloplanus</taxon>
    </lineage>
</organism>
<dbReference type="InterPro" id="IPR051610">
    <property type="entry name" value="GPI/OXD"/>
</dbReference>
<dbReference type="InterPro" id="IPR011051">
    <property type="entry name" value="RmlC_Cupin_sf"/>
</dbReference>
<name>A0A6B9FA10_9EURY</name>
<accession>A0A6B9FA10</accession>
<gene>
    <name evidence="3" type="ORF">EI982_06055</name>
</gene>
<dbReference type="InterPro" id="IPR014710">
    <property type="entry name" value="RmlC-like_jellyroll"/>
</dbReference>
<evidence type="ECO:0000256" key="1">
    <source>
        <dbReference type="ARBA" id="ARBA00022723"/>
    </source>
</evidence>
<evidence type="ECO:0000313" key="4">
    <source>
        <dbReference type="Proteomes" id="UP000428325"/>
    </source>
</evidence>
<dbReference type="InterPro" id="IPR013096">
    <property type="entry name" value="Cupin_2"/>
</dbReference>
<dbReference type="EMBL" id="CP034345">
    <property type="protein sequence ID" value="QGX96612.1"/>
    <property type="molecule type" value="Genomic_DNA"/>
</dbReference>